<keyword evidence="1" id="KW-0808">Transferase</keyword>
<dbReference type="InterPro" id="IPR050339">
    <property type="entry name" value="CC_SR_Kinase"/>
</dbReference>
<dbReference type="Proteomes" id="UP001328107">
    <property type="component" value="Unassembled WGS sequence"/>
</dbReference>
<feature type="non-terminal residue" evidence="6">
    <location>
        <position position="178"/>
    </location>
</feature>
<evidence type="ECO:0000256" key="3">
    <source>
        <dbReference type="ARBA" id="ARBA00022777"/>
    </source>
</evidence>
<reference evidence="7" key="1">
    <citation type="submission" date="2022-10" db="EMBL/GenBank/DDBJ databases">
        <title>Genome assembly of Pristionchus species.</title>
        <authorList>
            <person name="Yoshida K."/>
            <person name="Sommer R.J."/>
        </authorList>
    </citation>
    <scope>NUCLEOTIDE SEQUENCE [LARGE SCALE GENOMIC DNA]</scope>
    <source>
        <strain evidence="7">RS5460</strain>
    </source>
</reference>
<comment type="caution">
    <text evidence="6">The sequence shown here is derived from an EMBL/GenBank/DDBJ whole genome shotgun (WGS) entry which is preliminary data.</text>
</comment>
<keyword evidence="2" id="KW-0547">Nucleotide-binding</keyword>
<keyword evidence="4" id="KW-0067">ATP-binding</keyword>
<protein>
    <recommendedName>
        <fullName evidence="5">Protein kinase domain-containing protein</fullName>
    </recommendedName>
</protein>
<organism evidence="6 7">
    <name type="scientific">Pristionchus mayeri</name>
    <dbReference type="NCBI Taxonomy" id="1317129"/>
    <lineage>
        <taxon>Eukaryota</taxon>
        <taxon>Metazoa</taxon>
        <taxon>Ecdysozoa</taxon>
        <taxon>Nematoda</taxon>
        <taxon>Chromadorea</taxon>
        <taxon>Rhabditida</taxon>
        <taxon>Rhabditina</taxon>
        <taxon>Diplogasteromorpha</taxon>
        <taxon>Diplogasteroidea</taxon>
        <taxon>Neodiplogasteridae</taxon>
        <taxon>Pristionchus</taxon>
    </lineage>
</organism>
<evidence type="ECO:0000313" key="6">
    <source>
        <dbReference type="EMBL" id="GMR38235.1"/>
    </source>
</evidence>
<dbReference type="PANTHER" id="PTHR11042">
    <property type="entry name" value="EUKARYOTIC TRANSLATION INITIATION FACTOR 2-ALPHA KINASE EIF2-ALPHA KINASE -RELATED"/>
    <property type="match status" value="1"/>
</dbReference>
<evidence type="ECO:0000256" key="4">
    <source>
        <dbReference type="ARBA" id="ARBA00022840"/>
    </source>
</evidence>
<dbReference type="Gene3D" id="1.10.510.10">
    <property type="entry name" value="Transferase(Phosphotransferase) domain 1"/>
    <property type="match status" value="1"/>
</dbReference>
<dbReference type="InterPro" id="IPR000719">
    <property type="entry name" value="Prot_kinase_dom"/>
</dbReference>
<dbReference type="AlphaFoldDB" id="A0AAN4ZJN8"/>
<evidence type="ECO:0000256" key="2">
    <source>
        <dbReference type="ARBA" id="ARBA00022741"/>
    </source>
</evidence>
<dbReference type="PANTHER" id="PTHR11042:SF91">
    <property type="entry name" value="EUKARYOTIC TRANSLATION INITIATION FACTOR 2-ALPHA KINASE"/>
    <property type="match status" value="1"/>
</dbReference>
<feature type="domain" description="Protein kinase" evidence="5">
    <location>
        <begin position="18"/>
        <end position="178"/>
    </location>
</feature>
<accession>A0AAN4ZJN8</accession>
<keyword evidence="3" id="KW-0418">Kinase</keyword>
<sequence>MEIEESVRTNLKTGFSGKHRGLSSNQSTYGCVFEVDEMLANKVNWRFAIKRIPLPKRSNDDVCGREVEAMLEFNHPGIVGFYDAWIEEPPVGWQRAFDSQLLAQLNYEKQIPYKEDSDFLYIKMELCHSNLHEYLKNNSSRDLGQMKSWFIELISALDHIHRKGRIHRDLKPANIFLD</sequence>
<dbReference type="EMBL" id="BTRK01000002">
    <property type="protein sequence ID" value="GMR38235.1"/>
    <property type="molecule type" value="Genomic_DNA"/>
</dbReference>
<gene>
    <name evidence="6" type="ORF">PMAYCL1PPCAC_08430</name>
</gene>
<evidence type="ECO:0000313" key="7">
    <source>
        <dbReference type="Proteomes" id="UP001328107"/>
    </source>
</evidence>
<dbReference type="GO" id="GO:0004694">
    <property type="term" value="F:eukaryotic translation initiation factor 2alpha kinase activity"/>
    <property type="evidence" value="ECO:0007669"/>
    <property type="project" value="TreeGrafter"/>
</dbReference>
<dbReference type="GO" id="GO:0005634">
    <property type="term" value="C:nucleus"/>
    <property type="evidence" value="ECO:0007669"/>
    <property type="project" value="TreeGrafter"/>
</dbReference>
<name>A0AAN4ZJN8_9BILA</name>
<dbReference type="GO" id="GO:0005737">
    <property type="term" value="C:cytoplasm"/>
    <property type="evidence" value="ECO:0007669"/>
    <property type="project" value="TreeGrafter"/>
</dbReference>
<dbReference type="PROSITE" id="PS50011">
    <property type="entry name" value="PROTEIN_KINASE_DOM"/>
    <property type="match status" value="1"/>
</dbReference>
<proteinExistence type="predicted"/>
<dbReference type="Pfam" id="PF00069">
    <property type="entry name" value="Pkinase"/>
    <property type="match status" value="1"/>
</dbReference>
<dbReference type="GO" id="GO:0005524">
    <property type="term" value="F:ATP binding"/>
    <property type="evidence" value="ECO:0007669"/>
    <property type="project" value="UniProtKB-KW"/>
</dbReference>
<dbReference type="SUPFAM" id="SSF56112">
    <property type="entry name" value="Protein kinase-like (PK-like)"/>
    <property type="match status" value="1"/>
</dbReference>
<evidence type="ECO:0000259" key="5">
    <source>
        <dbReference type="PROSITE" id="PS50011"/>
    </source>
</evidence>
<dbReference type="Gene3D" id="3.30.200.20">
    <property type="entry name" value="Phosphorylase Kinase, domain 1"/>
    <property type="match status" value="1"/>
</dbReference>
<keyword evidence="7" id="KW-1185">Reference proteome</keyword>
<evidence type="ECO:0000256" key="1">
    <source>
        <dbReference type="ARBA" id="ARBA00022679"/>
    </source>
</evidence>
<dbReference type="InterPro" id="IPR011009">
    <property type="entry name" value="Kinase-like_dom_sf"/>
</dbReference>